<dbReference type="HOGENOM" id="CLU_2249054_0_0_11"/>
<reference evidence="3" key="1">
    <citation type="submission" date="2009-11" db="EMBL/GenBank/DDBJ databases">
        <title>The complete chromosome of Xylanimonas cellulosilytica DSM 15894.</title>
        <authorList>
            <consortium name="US DOE Joint Genome Institute (JGI-PGF)"/>
            <person name="Lucas S."/>
            <person name="Copeland A."/>
            <person name="Lapidus A."/>
            <person name="Glavina del Rio T."/>
            <person name="Dalin E."/>
            <person name="Tice H."/>
            <person name="Bruce D."/>
            <person name="Goodwin L."/>
            <person name="Pitluck S."/>
            <person name="Kyrpides N."/>
            <person name="Mavromatis K."/>
            <person name="Ivanova N."/>
            <person name="Mikhailova N."/>
            <person name="Foster B."/>
            <person name="Clum A."/>
            <person name="Brettin T."/>
            <person name="Detter J.C."/>
            <person name="Han C."/>
            <person name="Larimer F."/>
            <person name="Land M."/>
            <person name="Hauser L."/>
            <person name="Markowitz V."/>
            <person name="Cheng J.F."/>
            <person name="Hugenholtz P."/>
            <person name="Woyke T."/>
            <person name="Wu D."/>
            <person name="Gehrich-Schroeter G."/>
            <person name="Schneider S."/>
            <person name="Pukall S.R."/>
            <person name="Klenk H.P."/>
            <person name="Eisen J.A."/>
        </authorList>
    </citation>
    <scope>NUCLEOTIDE SEQUENCE [LARGE SCALE GENOMIC DNA]</scope>
    <source>
        <strain evidence="3">DSM 15894 / CECT 5975 / LMG 20990 / XIL07</strain>
    </source>
</reference>
<feature type="region of interest" description="Disordered" evidence="1">
    <location>
        <begin position="1"/>
        <end position="104"/>
    </location>
</feature>
<dbReference type="AlphaFoldDB" id="D1BT57"/>
<dbReference type="EMBL" id="CP001821">
    <property type="protein sequence ID" value="ACZ30899.1"/>
    <property type="molecule type" value="Genomic_DNA"/>
</dbReference>
<keyword evidence="3" id="KW-1185">Reference proteome</keyword>
<evidence type="ECO:0000256" key="1">
    <source>
        <dbReference type="SAM" id="MobiDB-lite"/>
    </source>
</evidence>
<feature type="compositionally biased region" description="Basic and acidic residues" evidence="1">
    <location>
        <begin position="58"/>
        <end position="70"/>
    </location>
</feature>
<dbReference type="STRING" id="446471.Xcel_1880"/>
<name>D1BT57_XYLCX</name>
<reference evidence="2 3" key="2">
    <citation type="journal article" date="2010" name="Stand. Genomic Sci.">
        <title>Complete genome sequence of Xylanimonas cellulosilytica type strain (XIL07).</title>
        <authorList>
            <person name="Foster B."/>
            <person name="Pukall R."/>
            <person name="Abt B."/>
            <person name="Nolan M."/>
            <person name="Glavina Del Rio T."/>
            <person name="Chen F."/>
            <person name="Lucas S."/>
            <person name="Tice H."/>
            <person name="Pitluck S."/>
            <person name="Cheng J.-F."/>
            <person name="Chertkov O."/>
            <person name="Brettin T."/>
            <person name="Han C."/>
            <person name="Detter J.C."/>
            <person name="Bruce D."/>
            <person name="Goodwin L."/>
            <person name="Ivanova N."/>
            <person name="Mavromatis K."/>
            <person name="Pati A."/>
            <person name="Mikhailova N."/>
            <person name="Chen A."/>
            <person name="Palaniappan K."/>
            <person name="Land M."/>
            <person name="Hauser L."/>
            <person name="Chang Y.-J."/>
            <person name="Jeffries C.D."/>
            <person name="Chain P."/>
            <person name="Rohde M."/>
            <person name="Goeker M."/>
            <person name="Bristow J."/>
            <person name="Eisen J.A."/>
            <person name="Markowitz V."/>
            <person name="Hugenholtz P."/>
            <person name="Kyrpides N.C."/>
            <person name="Klenk H.-P."/>
            <person name="Lapidus A."/>
        </authorList>
    </citation>
    <scope>NUCLEOTIDE SEQUENCE [LARGE SCALE GENOMIC DNA]</scope>
    <source>
        <strain evidence="3">DSM 15894 / CECT 5975 / LMG 20990 / XIL07</strain>
    </source>
</reference>
<dbReference type="KEGG" id="xce:Xcel_1880"/>
<proteinExistence type="predicted"/>
<sequence>MTAATPLRGTGEHATAVPGDNGGMSNGVTSTPSPTETESRGRRFLQESMASAGRISQRRPERGPDSDPRSGGDASKAPTSLSAVELHPIEGDSSGKSWDDPEEL</sequence>
<organism evidence="2 3">
    <name type="scientific">Xylanimonas cellulosilytica (strain DSM 15894 / JCM 12276 / CECT 5975 / KCTC 9989 / LMG 20990 / NBRC 107835 / XIL07)</name>
    <dbReference type="NCBI Taxonomy" id="446471"/>
    <lineage>
        <taxon>Bacteria</taxon>
        <taxon>Bacillati</taxon>
        <taxon>Actinomycetota</taxon>
        <taxon>Actinomycetes</taxon>
        <taxon>Micrococcales</taxon>
        <taxon>Promicromonosporaceae</taxon>
        <taxon>Xylanimonas</taxon>
    </lineage>
</organism>
<protein>
    <submittedName>
        <fullName evidence="2">Uncharacterized protein</fullName>
    </submittedName>
</protein>
<evidence type="ECO:0000313" key="3">
    <source>
        <dbReference type="Proteomes" id="UP000002255"/>
    </source>
</evidence>
<dbReference type="Proteomes" id="UP000002255">
    <property type="component" value="Chromosome"/>
</dbReference>
<evidence type="ECO:0000313" key="2">
    <source>
        <dbReference type="EMBL" id="ACZ30899.1"/>
    </source>
</evidence>
<gene>
    <name evidence="2" type="ordered locus">Xcel_1880</name>
</gene>
<accession>D1BT57</accession>